<dbReference type="Proteomes" id="UP001063782">
    <property type="component" value="Chromosome"/>
</dbReference>
<dbReference type="GO" id="GO:0016746">
    <property type="term" value="F:acyltransferase activity"/>
    <property type="evidence" value="ECO:0007669"/>
    <property type="project" value="UniProtKB-KW"/>
</dbReference>
<reference evidence="2" key="1">
    <citation type="submission" date="2021-12" db="EMBL/GenBank/DDBJ databases">
        <title>taxonomy of Moraxella sp. ZY201224.</title>
        <authorList>
            <person name="Li F."/>
        </authorList>
    </citation>
    <scope>NUCLEOTIDE SEQUENCE</scope>
    <source>
        <strain evidence="2">ZY201224</strain>
    </source>
</reference>
<dbReference type="Pfam" id="PF01553">
    <property type="entry name" value="Acyltransferase"/>
    <property type="match status" value="1"/>
</dbReference>
<keyword evidence="2" id="KW-0808">Transferase</keyword>
<dbReference type="PANTHER" id="PTHR10983">
    <property type="entry name" value="1-ACYLGLYCEROL-3-PHOSPHATE ACYLTRANSFERASE-RELATED"/>
    <property type="match status" value="1"/>
</dbReference>
<dbReference type="NCBIfam" id="NF010621">
    <property type="entry name" value="PRK14014.1"/>
    <property type="match status" value="1"/>
</dbReference>
<dbReference type="InterPro" id="IPR002123">
    <property type="entry name" value="Plipid/glycerol_acylTrfase"/>
</dbReference>
<evidence type="ECO:0000313" key="3">
    <source>
        <dbReference type="Proteomes" id="UP001063782"/>
    </source>
</evidence>
<dbReference type="PANTHER" id="PTHR10983:SF16">
    <property type="entry name" value="LYSOCARDIOLIPIN ACYLTRANSFERASE 1"/>
    <property type="match status" value="1"/>
</dbReference>
<keyword evidence="2" id="KW-0012">Acyltransferase</keyword>
<dbReference type="CDD" id="cd07990">
    <property type="entry name" value="LPLAT_LCLAT1-like"/>
    <property type="match status" value="1"/>
</dbReference>
<name>A0ABY6F6H4_9GAMM</name>
<dbReference type="SUPFAM" id="SSF69593">
    <property type="entry name" value="Glycerol-3-phosphate (1)-acyltransferase"/>
    <property type="match status" value="1"/>
</dbReference>
<feature type="domain" description="Phospholipid/glycerol acyltransferase" evidence="1">
    <location>
        <begin position="102"/>
        <end position="244"/>
    </location>
</feature>
<sequence>MQNDRRTFSFVQKLHEKTPKLAQKLSLLANTGAIAANSLVVGVPVLTAGALKMLTKSKTADQTVINIANHWINTNNRLIDKMLPAKDWRITLPDNLNPQGKYLLICNHKSWVDTSIIQYISENKLPITRFFAKHELLYIPIIGQTFYFLDFPMMKRHSKEAIAKNPALAHRDLDEALRACRLLEDKPFVLLNYLEGTRLTPAKHQQQQSPYQHLLKPKAGGFALAIASLGEQIDGILDMTIVYPDGTPEYSDLWQGKITRLGVDIRQITPPQSLFEALKQGEYEHNPAVKAQLFAWLDELWQQKDVKISQMLADFGINA</sequence>
<accession>A0ABY6F6H4</accession>
<dbReference type="SMART" id="SM00563">
    <property type="entry name" value="PlsC"/>
    <property type="match status" value="1"/>
</dbReference>
<proteinExistence type="predicted"/>
<gene>
    <name evidence="2" type="ORF">LU297_04110</name>
</gene>
<organism evidence="2 3">
    <name type="scientific">Moraxella nasicaprae</name>
    <dbReference type="NCBI Taxonomy" id="2904122"/>
    <lineage>
        <taxon>Bacteria</taxon>
        <taxon>Pseudomonadati</taxon>
        <taxon>Pseudomonadota</taxon>
        <taxon>Gammaproteobacteria</taxon>
        <taxon>Moraxellales</taxon>
        <taxon>Moraxellaceae</taxon>
        <taxon>Moraxella</taxon>
    </lineage>
</organism>
<keyword evidence="3" id="KW-1185">Reference proteome</keyword>
<protein>
    <submittedName>
        <fullName evidence="2">Acyltransferase</fullName>
    </submittedName>
</protein>
<evidence type="ECO:0000313" key="2">
    <source>
        <dbReference type="EMBL" id="UXZ05633.1"/>
    </source>
</evidence>
<dbReference type="RefSeq" id="WP_263077144.1">
    <property type="nucleotide sequence ID" value="NZ_CP089977.1"/>
</dbReference>
<evidence type="ECO:0000259" key="1">
    <source>
        <dbReference type="SMART" id="SM00563"/>
    </source>
</evidence>
<dbReference type="EMBL" id="CP089977">
    <property type="protein sequence ID" value="UXZ05633.1"/>
    <property type="molecule type" value="Genomic_DNA"/>
</dbReference>